<reference evidence="6 7" key="1">
    <citation type="submission" date="2024-06" db="EMBL/GenBank/DDBJ databases">
        <title>Genomic Encyclopedia of Type Strains, Phase IV (KMG-IV): sequencing the most valuable type-strain genomes for metagenomic binning, comparative biology and taxonomic classification.</title>
        <authorList>
            <person name="Goeker M."/>
        </authorList>
    </citation>
    <scope>NUCLEOTIDE SEQUENCE [LARGE SCALE GENOMIC DNA]</scope>
    <source>
        <strain evidence="6 7">DSM 100022</strain>
    </source>
</reference>
<dbReference type="Gene3D" id="1.10.10.10">
    <property type="entry name" value="Winged helix-like DNA-binding domain superfamily/Winged helix DNA-binding domain"/>
    <property type="match status" value="1"/>
</dbReference>
<keyword evidence="7" id="KW-1185">Reference proteome</keyword>
<accession>A0ABV2GXQ1</accession>
<dbReference type="SUPFAM" id="SSF53850">
    <property type="entry name" value="Periplasmic binding protein-like II"/>
    <property type="match status" value="1"/>
</dbReference>
<evidence type="ECO:0000313" key="7">
    <source>
        <dbReference type="Proteomes" id="UP001549204"/>
    </source>
</evidence>
<dbReference type="InterPro" id="IPR005119">
    <property type="entry name" value="LysR_subst-bd"/>
</dbReference>
<evidence type="ECO:0000256" key="1">
    <source>
        <dbReference type="ARBA" id="ARBA00009437"/>
    </source>
</evidence>
<gene>
    <name evidence="6" type="ORF">ABID19_006115</name>
</gene>
<evidence type="ECO:0000259" key="5">
    <source>
        <dbReference type="PROSITE" id="PS50931"/>
    </source>
</evidence>
<sequence>MESRFLETFLLVAELGSLAEAARRLAITPAAVAQRMQALEDEFGKRLLVRAGRVVQPTDAGHAILEQSRRILGDIRHLKTLAQTDSPSGEMRLGAISTALTGILAPALRHLVDTVPSVEVFVLPGTSTDLYQALGDGSIDAAILVRPPFPIPKSLHWSVLRTEPMILLAPSALATGDPEQLLATLPFIRYDRNNWGGRLADEWLRRQKLRPREWLELDSLEAITVMVSNGLGVSVLPDWAPPWPEGLSVARLPLPGPPLVREIGMLWPRSAPSGRLVRVLLDAFEAVSSGAGVAKEDLGVRRQ</sequence>
<keyword evidence="2" id="KW-0805">Transcription regulation</keyword>
<keyword evidence="3 6" id="KW-0238">DNA-binding</keyword>
<evidence type="ECO:0000313" key="6">
    <source>
        <dbReference type="EMBL" id="MET3583053.1"/>
    </source>
</evidence>
<dbReference type="RefSeq" id="WP_352937407.1">
    <property type="nucleotide sequence ID" value="NZ_JBEPMC010000015.1"/>
</dbReference>
<dbReference type="InterPro" id="IPR036390">
    <property type="entry name" value="WH_DNA-bd_sf"/>
</dbReference>
<dbReference type="PANTHER" id="PTHR30346:SF28">
    <property type="entry name" value="HTH-TYPE TRANSCRIPTIONAL REGULATOR CYNR"/>
    <property type="match status" value="1"/>
</dbReference>
<dbReference type="SUPFAM" id="SSF46785">
    <property type="entry name" value="Winged helix' DNA-binding domain"/>
    <property type="match status" value="1"/>
</dbReference>
<name>A0ABV2GXQ1_9HYPH</name>
<comment type="similarity">
    <text evidence="1">Belongs to the LysR transcriptional regulatory family.</text>
</comment>
<dbReference type="Pfam" id="PF00126">
    <property type="entry name" value="HTH_1"/>
    <property type="match status" value="1"/>
</dbReference>
<evidence type="ECO:0000256" key="2">
    <source>
        <dbReference type="ARBA" id="ARBA00023015"/>
    </source>
</evidence>
<dbReference type="Pfam" id="PF03466">
    <property type="entry name" value="LysR_substrate"/>
    <property type="match status" value="1"/>
</dbReference>
<protein>
    <submittedName>
        <fullName evidence="6">DNA-binding transcriptional LysR family regulator</fullName>
    </submittedName>
</protein>
<organism evidence="6 7">
    <name type="scientific">Mesorhizobium robiniae</name>
    <dbReference type="NCBI Taxonomy" id="559315"/>
    <lineage>
        <taxon>Bacteria</taxon>
        <taxon>Pseudomonadati</taxon>
        <taxon>Pseudomonadota</taxon>
        <taxon>Alphaproteobacteria</taxon>
        <taxon>Hyphomicrobiales</taxon>
        <taxon>Phyllobacteriaceae</taxon>
        <taxon>Mesorhizobium</taxon>
    </lineage>
</organism>
<evidence type="ECO:0000256" key="3">
    <source>
        <dbReference type="ARBA" id="ARBA00023125"/>
    </source>
</evidence>
<dbReference type="PANTHER" id="PTHR30346">
    <property type="entry name" value="TRANSCRIPTIONAL DUAL REGULATOR HCAR-RELATED"/>
    <property type="match status" value="1"/>
</dbReference>
<dbReference type="InterPro" id="IPR000847">
    <property type="entry name" value="LysR_HTH_N"/>
</dbReference>
<dbReference type="EMBL" id="JBEPMC010000015">
    <property type="protein sequence ID" value="MET3583053.1"/>
    <property type="molecule type" value="Genomic_DNA"/>
</dbReference>
<dbReference type="GO" id="GO:0003677">
    <property type="term" value="F:DNA binding"/>
    <property type="evidence" value="ECO:0007669"/>
    <property type="project" value="UniProtKB-KW"/>
</dbReference>
<keyword evidence="4" id="KW-0804">Transcription</keyword>
<dbReference type="InterPro" id="IPR036388">
    <property type="entry name" value="WH-like_DNA-bd_sf"/>
</dbReference>
<dbReference type="Gene3D" id="3.40.190.10">
    <property type="entry name" value="Periplasmic binding protein-like II"/>
    <property type="match status" value="2"/>
</dbReference>
<proteinExistence type="inferred from homology"/>
<dbReference type="Proteomes" id="UP001549204">
    <property type="component" value="Unassembled WGS sequence"/>
</dbReference>
<dbReference type="PROSITE" id="PS50931">
    <property type="entry name" value="HTH_LYSR"/>
    <property type="match status" value="1"/>
</dbReference>
<dbReference type="CDD" id="cd08427">
    <property type="entry name" value="PBP2_LTTR_like_2"/>
    <property type="match status" value="1"/>
</dbReference>
<feature type="domain" description="HTH lysR-type" evidence="5">
    <location>
        <begin position="1"/>
        <end position="58"/>
    </location>
</feature>
<evidence type="ECO:0000256" key="4">
    <source>
        <dbReference type="ARBA" id="ARBA00023163"/>
    </source>
</evidence>
<comment type="caution">
    <text evidence="6">The sequence shown here is derived from an EMBL/GenBank/DDBJ whole genome shotgun (WGS) entry which is preliminary data.</text>
</comment>